<sequence>MKTTLNISTVVLSLFGFIAAQTATAQAPNPHPAQEALKGLQPFIGTWSGEFEAEGGFEGLEKGRMVVGTDRVRWLLNKTAIQYTWDNKFKDDGKPFNFGTGIITLDPLSKKLNWDSFGYDGKVYWTGKGVGEFKDNVLHFKIEENTINKTNTKYETKRRKSNRKTIIVSHINLVQNGIKIGDLKEGKRTRVPNKKKAAGK</sequence>
<gene>
    <name evidence="1" type="ORF">METZ01_LOCUS198129</name>
</gene>
<protein>
    <recommendedName>
        <fullName evidence="2">THAP4-like heme-binding beta-barrel domain-containing protein</fullName>
    </recommendedName>
</protein>
<reference evidence="1" key="1">
    <citation type="submission" date="2018-05" db="EMBL/GenBank/DDBJ databases">
        <authorList>
            <person name="Lanie J.A."/>
            <person name="Ng W.-L."/>
            <person name="Kazmierczak K.M."/>
            <person name="Andrzejewski T.M."/>
            <person name="Davidsen T.M."/>
            <person name="Wayne K.J."/>
            <person name="Tettelin H."/>
            <person name="Glass J.I."/>
            <person name="Rusch D."/>
            <person name="Podicherti R."/>
            <person name="Tsui H.-C.T."/>
            <person name="Winkler M.E."/>
        </authorList>
    </citation>
    <scope>NUCLEOTIDE SEQUENCE</scope>
</reference>
<name>A0A382E4A5_9ZZZZ</name>
<evidence type="ECO:0000313" key="1">
    <source>
        <dbReference type="EMBL" id="SVB45275.1"/>
    </source>
</evidence>
<evidence type="ECO:0008006" key="2">
    <source>
        <dbReference type="Google" id="ProtNLM"/>
    </source>
</evidence>
<accession>A0A382E4A5</accession>
<dbReference type="Gene3D" id="2.40.128.20">
    <property type="match status" value="1"/>
</dbReference>
<dbReference type="EMBL" id="UINC01042522">
    <property type="protein sequence ID" value="SVB45275.1"/>
    <property type="molecule type" value="Genomic_DNA"/>
</dbReference>
<dbReference type="InterPro" id="IPR012674">
    <property type="entry name" value="Calycin"/>
</dbReference>
<organism evidence="1">
    <name type="scientific">marine metagenome</name>
    <dbReference type="NCBI Taxonomy" id="408172"/>
    <lineage>
        <taxon>unclassified sequences</taxon>
        <taxon>metagenomes</taxon>
        <taxon>ecological metagenomes</taxon>
    </lineage>
</organism>
<proteinExistence type="predicted"/>
<dbReference type="AlphaFoldDB" id="A0A382E4A5"/>